<sequence length="97" mass="11074">MKMNSCKTFTELPLFETKLKQSDRLSQTSEETIWNPPFVKNYYGFLGMDNCWWEGSGEFSYRDDCRGEAVEADVLTKGKGSFRKLSICPIVATGGWL</sequence>
<dbReference type="Proteomes" id="UP001204953">
    <property type="component" value="Unassembled WGS sequence"/>
</dbReference>
<comment type="caution">
    <text evidence="1">The sequence shown here is derived from an EMBL/GenBank/DDBJ whole genome shotgun (WGS) entry which is preliminary data.</text>
</comment>
<evidence type="ECO:0000313" key="2">
    <source>
        <dbReference type="Proteomes" id="UP001204953"/>
    </source>
</evidence>
<organism evidence="1 2">
    <name type="scientific">Limnofasciculus baicalensis BBK-W-15</name>
    <dbReference type="NCBI Taxonomy" id="2699891"/>
    <lineage>
        <taxon>Bacteria</taxon>
        <taxon>Bacillati</taxon>
        <taxon>Cyanobacteriota</taxon>
        <taxon>Cyanophyceae</taxon>
        <taxon>Coleofasciculales</taxon>
        <taxon>Coleofasciculaceae</taxon>
        <taxon>Limnofasciculus</taxon>
        <taxon>Limnofasciculus baicalensis</taxon>
    </lineage>
</organism>
<name>A0AAE3KKL3_9CYAN</name>
<accession>A0AAE3KKL3</accession>
<proteinExistence type="predicted"/>
<protein>
    <submittedName>
        <fullName evidence="1">Uncharacterized protein</fullName>
    </submittedName>
</protein>
<keyword evidence="2" id="KW-1185">Reference proteome</keyword>
<dbReference type="EMBL" id="JAMZMM010000023">
    <property type="protein sequence ID" value="MCP2727665.1"/>
    <property type="molecule type" value="Genomic_DNA"/>
</dbReference>
<evidence type="ECO:0000313" key="1">
    <source>
        <dbReference type="EMBL" id="MCP2727665.1"/>
    </source>
</evidence>
<reference evidence="1" key="1">
    <citation type="submission" date="2022-06" db="EMBL/GenBank/DDBJ databases">
        <title>New cyanobacteria of genus Symplocastrum in benthos of Lake Baikal.</title>
        <authorList>
            <person name="Sorokovikova E."/>
            <person name="Tikhonova I."/>
            <person name="Krasnopeev A."/>
            <person name="Evseev P."/>
            <person name="Gladkikh A."/>
            <person name="Belykh O."/>
        </authorList>
    </citation>
    <scope>NUCLEOTIDE SEQUENCE</scope>
    <source>
        <strain evidence="1">BBK-W-15</strain>
    </source>
</reference>
<dbReference type="AlphaFoldDB" id="A0AAE3KKL3"/>
<gene>
    <name evidence="1" type="ORF">NJ959_04130</name>
</gene>